<evidence type="ECO:0000256" key="7">
    <source>
        <dbReference type="ARBA" id="ARBA00023136"/>
    </source>
</evidence>
<evidence type="ECO:0000256" key="8">
    <source>
        <dbReference type="SAM" id="Phobius"/>
    </source>
</evidence>
<feature type="transmembrane region" description="Helical" evidence="8">
    <location>
        <begin position="372"/>
        <end position="393"/>
    </location>
</feature>
<dbReference type="Gene3D" id="1.20.1250.20">
    <property type="entry name" value="MFS general substrate transporter like domains"/>
    <property type="match status" value="2"/>
</dbReference>
<dbReference type="Pfam" id="PF07690">
    <property type="entry name" value="MFS_1"/>
    <property type="match status" value="1"/>
</dbReference>
<comment type="caution">
    <text evidence="10">The sequence shown here is derived from an EMBL/GenBank/DDBJ whole genome shotgun (WGS) entry which is preliminary data.</text>
</comment>
<accession>A0A0J1G024</accession>
<protein>
    <submittedName>
        <fullName evidence="10">Proline/betaine transporter</fullName>
    </submittedName>
</protein>
<dbReference type="GO" id="GO:0015293">
    <property type="term" value="F:symporter activity"/>
    <property type="evidence" value="ECO:0007669"/>
    <property type="project" value="UniProtKB-KW"/>
</dbReference>
<dbReference type="InterPro" id="IPR005828">
    <property type="entry name" value="MFS_sugar_transport-like"/>
</dbReference>
<proteinExistence type="predicted"/>
<feature type="transmembrane region" description="Helical" evidence="8">
    <location>
        <begin position="156"/>
        <end position="179"/>
    </location>
</feature>
<gene>
    <name evidence="10" type="ORF">EOS_14515</name>
</gene>
<evidence type="ECO:0000256" key="4">
    <source>
        <dbReference type="ARBA" id="ARBA00022692"/>
    </source>
</evidence>
<feature type="transmembrane region" description="Helical" evidence="8">
    <location>
        <begin position="61"/>
        <end position="80"/>
    </location>
</feature>
<dbReference type="OrthoDB" id="6766492at2"/>
<feature type="transmembrane region" description="Helical" evidence="8">
    <location>
        <begin position="307"/>
        <end position="325"/>
    </location>
</feature>
<dbReference type="InterPro" id="IPR036259">
    <property type="entry name" value="MFS_trans_sf"/>
</dbReference>
<dbReference type="PANTHER" id="PTHR43528:SF1">
    <property type="entry name" value="ALPHA-KETOGLUTARATE PERMEASE"/>
    <property type="match status" value="1"/>
</dbReference>
<feature type="transmembrane region" description="Helical" evidence="8">
    <location>
        <begin position="92"/>
        <end position="110"/>
    </location>
</feature>
<dbReference type="EMBL" id="AEJF01000091">
    <property type="protein sequence ID" value="KLU25533.1"/>
    <property type="molecule type" value="Genomic_DNA"/>
</dbReference>
<evidence type="ECO:0000313" key="11">
    <source>
        <dbReference type="Proteomes" id="UP000035963"/>
    </source>
</evidence>
<feature type="transmembrane region" description="Helical" evidence="8">
    <location>
        <begin position="337"/>
        <end position="360"/>
    </location>
</feature>
<keyword evidence="7 8" id="KW-0472">Membrane</keyword>
<dbReference type="SUPFAM" id="SSF103473">
    <property type="entry name" value="MFS general substrate transporter"/>
    <property type="match status" value="1"/>
</dbReference>
<dbReference type="InterPro" id="IPR020846">
    <property type="entry name" value="MFS_dom"/>
</dbReference>
<feature type="transmembrane region" description="Helical" evidence="8">
    <location>
        <begin position="243"/>
        <end position="264"/>
    </location>
</feature>
<keyword evidence="3" id="KW-1003">Cell membrane</keyword>
<keyword evidence="4 8" id="KW-0812">Transmembrane</keyword>
<comment type="subcellular location">
    <subcellularLocation>
        <location evidence="1">Cell membrane</location>
        <topology evidence="1">Multi-pass membrane protein</topology>
    </subcellularLocation>
</comment>
<keyword evidence="2" id="KW-0813">Transport</keyword>
<sequence length="429" mass="46037">MLDDSLPIRNEMMTARQRWTILLVSVGGALETFDFVVYGFFAHEIGREFFPINAGMSADTLSFAVLAIGNLSRPIGGIFLGRLGDKYGRRSVFTVSAMVAAVATLLIGMLPSYRAWGMMATVFLLLLRLTQGFCVGGELPGAVVYAVEITRENHGVLCGMVFFAVNMALLLAAGINLTVQMVFTPDQVSSIGWRIGFLLGGVIGLLSFVLRRSLMETNEYAQTVGARHREPLAVLFREHLKPLATGIAATVLVGASNGLFVAHMPTYLRQLGYDPQRIAMAQTLYVIVVSACILVTARMGDVLPRRYVFRLGAVLSALFGPVFYVTVARHQASLPVLFVMAGMVASFANGTFACAIAELFPVGVRFSGVGTAMNLGLAASIGTAPLIASVLVTRTHWPPAPALFMMLCATLAFMASFGMKETRGDVGAL</sequence>
<dbReference type="GO" id="GO:0005886">
    <property type="term" value="C:plasma membrane"/>
    <property type="evidence" value="ECO:0007669"/>
    <property type="project" value="UniProtKB-SubCell"/>
</dbReference>
<feature type="transmembrane region" description="Helical" evidence="8">
    <location>
        <begin position="191"/>
        <end position="210"/>
    </location>
</feature>
<keyword evidence="6 8" id="KW-1133">Transmembrane helix</keyword>
<name>A0A0J1G024_9BURK</name>
<dbReference type="InterPro" id="IPR011701">
    <property type="entry name" value="MFS"/>
</dbReference>
<dbReference type="Proteomes" id="UP000035963">
    <property type="component" value="Unassembled WGS sequence"/>
</dbReference>
<dbReference type="PANTHER" id="PTHR43528">
    <property type="entry name" value="ALPHA-KETOGLUTARATE PERMEASE"/>
    <property type="match status" value="1"/>
</dbReference>
<feature type="domain" description="Major facilitator superfamily (MFS) profile" evidence="9">
    <location>
        <begin position="20"/>
        <end position="423"/>
    </location>
</feature>
<keyword evidence="11" id="KW-1185">Reference proteome</keyword>
<organism evidence="10 11">
    <name type="scientific">Caballeronia mineralivorans PML1(12)</name>
    <dbReference type="NCBI Taxonomy" id="908627"/>
    <lineage>
        <taxon>Bacteria</taxon>
        <taxon>Pseudomonadati</taxon>
        <taxon>Pseudomonadota</taxon>
        <taxon>Betaproteobacteria</taxon>
        <taxon>Burkholderiales</taxon>
        <taxon>Burkholderiaceae</taxon>
        <taxon>Caballeronia</taxon>
    </lineage>
</organism>
<feature type="transmembrane region" description="Helical" evidence="8">
    <location>
        <begin position="276"/>
        <end position="295"/>
    </location>
</feature>
<dbReference type="Pfam" id="PF00083">
    <property type="entry name" value="Sugar_tr"/>
    <property type="match status" value="1"/>
</dbReference>
<evidence type="ECO:0000256" key="2">
    <source>
        <dbReference type="ARBA" id="ARBA00022448"/>
    </source>
</evidence>
<evidence type="ECO:0000259" key="9">
    <source>
        <dbReference type="PROSITE" id="PS50850"/>
    </source>
</evidence>
<evidence type="ECO:0000256" key="3">
    <source>
        <dbReference type="ARBA" id="ARBA00022475"/>
    </source>
</evidence>
<feature type="transmembrane region" description="Helical" evidence="8">
    <location>
        <begin position="399"/>
        <end position="419"/>
    </location>
</feature>
<dbReference type="PATRIC" id="fig|908627.4.peg.3237"/>
<keyword evidence="5" id="KW-0769">Symport</keyword>
<evidence type="ECO:0000256" key="5">
    <source>
        <dbReference type="ARBA" id="ARBA00022847"/>
    </source>
</evidence>
<dbReference type="InterPro" id="IPR051084">
    <property type="entry name" value="H+-coupled_symporters"/>
</dbReference>
<dbReference type="PROSITE" id="PS50850">
    <property type="entry name" value="MFS"/>
    <property type="match status" value="1"/>
</dbReference>
<reference evidence="10 11" key="1">
    <citation type="journal article" date="2015" name="Genome Announc.">
        <title>Draft Genome Sequence of Burkholderia sp. Strain PML1(12), an Ectomycorrhizosphere-Inhabiting Bacterium with Effective Mineral-Weathering Ability.</title>
        <authorList>
            <person name="Uroz S."/>
            <person name="Oger P."/>
        </authorList>
    </citation>
    <scope>NUCLEOTIDE SEQUENCE [LARGE SCALE GENOMIC DNA]</scope>
    <source>
        <strain evidence="11">PML1(12)</strain>
    </source>
</reference>
<feature type="transmembrane region" description="Helical" evidence="8">
    <location>
        <begin position="21"/>
        <end position="41"/>
    </location>
</feature>
<evidence type="ECO:0000256" key="6">
    <source>
        <dbReference type="ARBA" id="ARBA00022989"/>
    </source>
</evidence>
<evidence type="ECO:0000313" key="10">
    <source>
        <dbReference type="EMBL" id="KLU25533.1"/>
    </source>
</evidence>
<evidence type="ECO:0000256" key="1">
    <source>
        <dbReference type="ARBA" id="ARBA00004651"/>
    </source>
</evidence>
<dbReference type="AlphaFoldDB" id="A0A0J1G024"/>